<protein>
    <recommendedName>
        <fullName evidence="3">Chromo shadow domain-containing protein</fullName>
    </recommendedName>
</protein>
<gene>
    <name evidence="5" type="ORF">AAF712_008342</name>
    <name evidence="6" type="ORF">AAF712_008347</name>
    <name evidence="4" type="ORF">AAF712_013006</name>
</gene>
<evidence type="ECO:0000313" key="4">
    <source>
        <dbReference type="EMBL" id="KAL0060205.1"/>
    </source>
</evidence>
<feature type="domain" description="Chromo shadow" evidence="3">
    <location>
        <begin position="29"/>
        <end position="86"/>
    </location>
</feature>
<dbReference type="EMBL" id="JBBXMP010000058">
    <property type="protein sequence ID" value="KAL0064649.1"/>
    <property type="molecule type" value="Genomic_DNA"/>
</dbReference>
<comment type="caution">
    <text evidence="5">The sequence shown here is derived from an EMBL/GenBank/DDBJ whole genome shotgun (WGS) entry which is preliminary data.</text>
</comment>
<dbReference type="Pfam" id="PF01393">
    <property type="entry name" value="Chromo_shadow"/>
    <property type="match status" value="1"/>
</dbReference>
<accession>A0ABR2ZV09</accession>
<keyword evidence="7" id="KW-1185">Reference proteome</keyword>
<dbReference type="Proteomes" id="UP001437256">
    <property type="component" value="Unassembled WGS sequence"/>
</dbReference>
<dbReference type="EMBL" id="JBBXMP010000058">
    <property type="protein sequence ID" value="KAL0064644.1"/>
    <property type="molecule type" value="Genomic_DNA"/>
</dbReference>
<dbReference type="Gene3D" id="2.40.50.40">
    <property type="match status" value="1"/>
</dbReference>
<evidence type="ECO:0000313" key="7">
    <source>
        <dbReference type="Proteomes" id="UP001437256"/>
    </source>
</evidence>
<evidence type="ECO:0000313" key="6">
    <source>
        <dbReference type="EMBL" id="KAL0064649.1"/>
    </source>
</evidence>
<evidence type="ECO:0000313" key="5">
    <source>
        <dbReference type="EMBL" id="KAL0064644.1"/>
    </source>
</evidence>
<sequence length="105" mass="12496">MNFSATLEDDTVYEFDFLKSNFGHYVTWDDIVDNVEYIERARTDNGPRDIVYVQLNERARRVHACLPLKVARLRLPQKLIQYYEERSLSTIVYRDYDDGPSQTQK</sequence>
<evidence type="ECO:0000256" key="1">
    <source>
        <dbReference type="ARBA" id="ARBA00004123"/>
    </source>
</evidence>
<name>A0ABR2ZV09_9AGAR</name>
<evidence type="ECO:0000256" key="2">
    <source>
        <dbReference type="ARBA" id="ARBA00023242"/>
    </source>
</evidence>
<keyword evidence="2" id="KW-0539">Nucleus</keyword>
<comment type="subcellular location">
    <subcellularLocation>
        <location evidence="1">Nucleus</location>
    </subcellularLocation>
</comment>
<dbReference type="InterPro" id="IPR008251">
    <property type="entry name" value="Chromo_shadow_dom"/>
</dbReference>
<organism evidence="5 7">
    <name type="scientific">Marasmius tenuissimus</name>
    <dbReference type="NCBI Taxonomy" id="585030"/>
    <lineage>
        <taxon>Eukaryota</taxon>
        <taxon>Fungi</taxon>
        <taxon>Dikarya</taxon>
        <taxon>Basidiomycota</taxon>
        <taxon>Agaricomycotina</taxon>
        <taxon>Agaricomycetes</taxon>
        <taxon>Agaricomycetidae</taxon>
        <taxon>Agaricales</taxon>
        <taxon>Marasmiineae</taxon>
        <taxon>Marasmiaceae</taxon>
        <taxon>Marasmius</taxon>
    </lineage>
</organism>
<evidence type="ECO:0000259" key="3">
    <source>
        <dbReference type="Pfam" id="PF01393"/>
    </source>
</evidence>
<proteinExistence type="predicted"/>
<reference evidence="5 7" key="1">
    <citation type="submission" date="2024-05" db="EMBL/GenBank/DDBJ databases">
        <title>A draft genome resource for the thread blight pathogen Marasmius tenuissimus strain MS-2.</title>
        <authorList>
            <person name="Yulfo-Soto G.E."/>
            <person name="Baruah I.K."/>
            <person name="Amoako-Attah I."/>
            <person name="Bukari Y."/>
            <person name="Meinhardt L.W."/>
            <person name="Bailey B.A."/>
            <person name="Cohen S.P."/>
        </authorList>
    </citation>
    <scope>NUCLEOTIDE SEQUENCE [LARGE SCALE GENOMIC DNA]</scope>
    <source>
        <strain evidence="5 7">MS-2</strain>
    </source>
</reference>
<dbReference type="EMBL" id="JBBXMP010000187">
    <property type="protein sequence ID" value="KAL0060205.1"/>
    <property type="molecule type" value="Genomic_DNA"/>
</dbReference>